<keyword evidence="1" id="KW-1185">Reference proteome</keyword>
<reference evidence="2" key="2">
    <citation type="submission" date="2025-08" db="UniProtKB">
        <authorList>
            <consortium name="RefSeq"/>
        </authorList>
    </citation>
    <scope>IDENTIFICATION</scope>
    <source>
        <tissue evidence="2">Leaf</tissue>
    </source>
</reference>
<dbReference type="Proteomes" id="UP000189701">
    <property type="component" value="Unplaced"/>
</dbReference>
<dbReference type="RefSeq" id="XP_009803684.1">
    <property type="nucleotide sequence ID" value="XM_009805382.1"/>
</dbReference>
<dbReference type="InterPro" id="IPR043128">
    <property type="entry name" value="Rev_trsase/Diguanyl_cyclase"/>
</dbReference>
<name>A0A1U7YWY2_NICSY</name>
<accession>A0A1U7YWY2</accession>
<dbReference type="SUPFAM" id="SSF56672">
    <property type="entry name" value="DNA/RNA polymerases"/>
    <property type="match status" value="1"/>
</dbReference>
<sequence length="217" mass="24925">MDSIKTIQKLTGRIVALVRFISRSSDRSHRLFSLLKKKNNFTWTPEYQQALEELKKHLSSPPLLHTPKTDEQLYLYLAVSEVDDSKELRTLHTKAVRFTLDEDGTFYKRMFDGPLAICLGPRDTDYVPREIHEGTCRNNSGAESLIHKVTRAGYYWDSMEKILKNSFENVTNTKDMRDDLPTWRTMTKSSTGATSLSLVYGTEALILVKIGELSVRF</sequence>
<organism evidence="1 2">
    <name type="scientific">Nicotiana sylvestris</name>
    <name type="common">Wood tobacco</name>
    <name type="synonym">South American tobacco</name>
    <dbReference type="NCBI Taxonomy" id="4096"/>
    <lineage>
        <taxon>Eukaryota</taxon>
        <taxon>Viridiplantae</taxon>
        <taxon>Streptophyta</taxon>
        <taxon>Embryophyta</taxon>
        <taxon>Tracheophyta</taxon>
        <taxon>Spermatophyta</taxon>
        <taxon>Magnoliopsida</taxon>
        <taxon>eudicotyledons</taxon>
        <taxon>Gunneridae</taxon>
        <taxon>Pentapetalae</taxon>
        <taxon>asterids</taxon>
        <taxon>lamiids</taxon>
        <taxon>Solanales</taxon>
        <taxon>Solanaceae</taxon>
        <taxon>Nicotianoideae</taxon>
        <taxon>Nicotianeae</taxon>
        <taxon>Nicotiana</taxon>
    </lineage>
</organism>
<dbReference type="InterPro" id="IPR043502">
    <property type="entry name" value="DNA/RNA_pol_sf"/>
</dbReference>
<evidence type="ECO:0000313" key="2">
    <source>
        <dbReference type="RefSeq" id="XP_009803684.1"/>
    </source>
</evidence>
<dbReference type="eggNOG" id="KOG0017">
    <property type="taxonomic scope" value="Eukaryota"/>
</dbReference>
<dbReference type="Gene3D" id="3.30.70.270">
    <property type="match status" value="1"/>
</dbReference>
<dbReference type="PANTHER" id="PTHR48475:SF1">
    <property type="entry name" value="RNASE H TYPE-1 DOMAIN-CONTAINING PROTEIN"/>
    <property type="match status" value="1"/>
</dbReference>
<dbReference type="PANTHER" id="PTHR48475">
    <property type="entry name" value="RIBONUCLEASE H"/>
    <property type="match status" value="1"/>
</dbReference>
<proteinExistence type="predicted"/>
<reference evidence="1" key="1">
    <citation type="journal article" date="2013" name="Genome Biol.">
        <title>Reference genomes and transcriptomes of Nicotiana sylvestris and Nicotiana tomentosiformis.</title>
        <authorList>
            <person name="Sierro N."/>
            <person name="Battey J.N."/>
            <person name="Ouadi S."/>
            <person name="Bovet L."/>
            <person name="Goepfert S."/>
            <person name="Bakaher N."/>
            <person name="Peitsch M.C."/>
            <person name="Ivanov N.V."/>
        </authorList>
    </citation>
    <scope>NUCLEOTIDE SEQUENCE [LARGE SCALE GENOMIC DNA]</scope>
</reference>
<protein>
    <submittedName>
        <fullName evidence="2">Uncharacterized protein LOC104249016</fullName>
    </submittedName>
</protein>
<gene>
    <name evidence="2" type="primary">LOC104249016</name>
</gene>
<dbReference type="AlphaFoldDB" id="A0A1U7YWY2"/>
<evidence type="ECO:0000313" key="1">
    <source>
        <dbReference type="Proteomes" id="UP000189701"/>
    </source>
</evidence>